<dbReference type="Proteomes" id="UP000554837">
    <property type="component" value="Unassembled WGS sequence"/>
</dbReference>
<dbReference type="AlphaFoldDB" id="A0A840S9N0"/>
<dbReference type="EMBL" id="JACHHO010000004">
    <property type="protein sequence ID" value="MBB5205494.1"/>
    <property type="molecule type" value="Genomic_DNA"/>
</dbReference>
<protein>
    <submittedName>
        <fullName evidence="2">Uncharacterized protein</fullName>
    </submittedName>
</protein>
<feature type="region of interest" description="Disordered" evidence="1">
    <location>
        <begin position="79"/>
        <end position="104"/>
    </location>
</feature>
<gene>
    <name evidence="2" type="ORF">HNQ51_002813</name>
</gene>
<name>A0A840S9N0_9BURK</name>
<reference evidence="2 3" key="1">
    <citation type="submission" date="2020-08" db="EMBL/GenBank/DDBJ databases">
        <title>Genomic Encyclopedia of Type Strains, Phase IV (KMG-IV): sequencing the most valuable type-strain genomes for metagenomic binning, comparative biology and taxonomic classification.</title>
        <authorList>
            <person name="Goeker M."/>
        </authorList>
    </citation>
    <scope>NUCLEOTIDE SEQUENCE [LARGE SCALE GENOMIC DNA]</scope>
    <source>
        <strain evidence="2 3">DSM 23958</strain>
    </source>
</reference>
<comment type="caution">
    <text evidence="2">The sequence shown here is derived from an EMBL/GenBank/DDBJ whole genome shotgun (WGS) entry which is preliminary data.</text>
</comment>
<organism evidence="2 3">
    <name type="scientific">Inhella inkyongensis</name>
    <dbReference type="NCBI Taxonomy" id="392593"/>
    <lineage>
        <taxon>Bacteria</taxon>
        <taxon>Pseudomonadati</taxon>
        <taxon>Pseudomonadota</taxon>
        <taxon>Betaproteobacteria</taxon>
        <taxon>Burkholderiales</taxon>
        <taxon>Sphaerotilaceae</taxon>
        <taxon>Inhella</taxon>
    </lineage>
</organism>
<proteinExistence type="predicted"/>
<dbReference type="RefSeq" id="WP_138856576.1">
    <property type="nucleotide sequence ID" value="NZ_CP040709.1"/>
</dbReference>
<evidence type="ECO:0000313" key="3">
    <source>
        <dbReference type="Proteomes" id="UP000554837"/>
    </source>
</evidence>
<sequence>MPAHSTSEIWTFADREWRVRRPKPFVLVIEGPGEPSSGSEDYLHEQLLAPQWREAFLQVVDQTGLVVCLNVRTEHPSYRDVRGRSSKGRLSQGEYYHHDGCSSPQKPRLVEIRCPHQQVERGVATAVAPHHAVVRAMLQALPADIAEPERFGPWQERLAQAATPSDAELDALQGLMNRTVRRKLAAEEARAYFRRVDALANAYVEPWSMGESRLVANGPSYTGEGRSMQHRRAYLRPIQVGEANGSLVKRWTNEELPLPGQAVDEALVASFCSEEDGTCARRLAAQ</sequence>
<dbReference type="OrthoDB" id="8882685at2"/>
<keyword evidence="3" id="KW-1185">Reference proteome</keyword>
<evidence type="ECO:0000256" key="1">
    <source>
        <dbReference type="SAM" id="MobiDB-lite"/>
    </source>
</evidence>
<accession>A0A840S9N0</accession>
<evidence type="ECO:0000313" key="2">
    <source>
        <dbReference type="EMBL" id="MBB5205494.1"/>
    </source>
</evidence>